<feature type="transmembrane region" description="Helical" evidence="3">
    <location>
        <begin position="31"/>
        <end position="49"/>
    </location>
</feature>
<dbReference type="EMBL" id="JAGETR010000147">
    <property type="protein sequence ID" value="MBO2007232.1"/>
    <property type="molecule type" value="Genomic_DNA"/>
</dbReference>
<keyword evidence="1" id="KW-0813">Transport</keyword>
<dbReference type="AlphaFoldDB" id="A0A939NQD8"/>
<evidence type="ECO:0000259" key="4">
    <source>
        <dbReference type="Pfam" id="PF06808"/>
    </source>
</evidence>
<sequence>MRKSIPNATDYVMAAIGIGVLFEAARRTTGYFIPGSASFAILCAVRAILHGHLRPRFRRTPAVSAVHDRRGDFRHHPVHRLHGHRGVYSVRRLSASARKPRCSTIWRWPPPDAAAAARPSGGDPSARTGSLSGSAVANVATTGTFTIPLMKASGCRPASPAPETSTGGMIGAPITRRRLSWPASSASRTPPSSSPPSCRRCYYAALIAAIDLEAKKQGLKGINKENIPQVRAVLKARAAAARSSSSSARCRWAKRRSMPASASLPSSSPAGSPPTVRCA</sequence>
<reference evidence="5" key="1">
    <citation type="submission" date="2021-03" db="EMBL/GenBank/DDBJ databases">
        <title>Molecular epidemiology and mechanisms of colistin and carbapenem resistance in Enterobacteriaceae from clinical isolates, the environment and porcine samples in Pretoria, South Africa.</title>
        <authorList>
            <person name="Bogoshi D."/>
            <person name="Mbelle N.M."/>
            <person name="Naidoo V."/>
            <person name="Osei Sekyere J."/>
        </authorList>
    </citation>
    <scope>NUCLEOTIDE SEQUENCE</scope>
    <source>
        <strain evidence="5">C080</strain>
    </source>
</reference>
<dbReference type="PANTHER" id="PTHR43849:SF2">
    <property type="entry name" value="BLL3936 PROTEIN"/>
    <property type="match status" value="1"/>
</dbReference>
<evidence type="ECO:0000313" key="5">
    <source>
        <dbReference type="EMBL" id="MBO2007232.1"/>
    </source>
</evidence>
<evidence type="ECO:0000256" key="3">
    <source>
        <dbReference type="SAM" id="Phobius"/>
    </source>
</evidence>
<comment type="subcellular location">
    <subcellularLocation>
        <location evidence="1">Cell inner membrane</location>
        <topology evidence="1">Multi-pass membrane protein</topology>
    </subcellularLocation>
</comment>
<keyword evidence="3" id="KW-0472">Membrane</keyword>
<feature type="domain" description="TRAP C4-dicarboxylate transport system permease DctM subunit" evidence="4">
    <location>
        <begin position="126"/>
        <end position="238"/>
    </location>
</feature>
<name>A0A939NQD8_SERMA</name>
<comment type="caution">
    <text evidence="5">The sequence shown here is derived from an EMBL/GenBank/DDBJ whole genome shotgun (WGS) entry which is preliminary data.</text>
</comment>
<keyword evidence="1" id="KW-1003">Cell membrane</keyword>
<keyword evidence="1" id="KW-0997">Cell inner membrane</keyword>
<accession>A0A939NQD8</accession>
<dbReference type="InterPro" id="IPR010656">
    <property type="entry name" value="DctM"/>
</dbReference>
<evidence type="ECO:0000256" key="1">
    <source>
        <dbReference type="RuleBase" id="RU369079"/>
    </source>
</evidence>
<feature type="compositionally biased region" description="Low complexity" evidence="2">
    <location>
        <begin position="258"/>
        <end position="279"/>
    </location>
</feature>
<organism evidence="5">
    <name type="scientific">Serratia marcescens</name>
    <dbReference type="NCBI Taxonomy" id="615"/>
    <lineage>
        <taxon>Bacteria</taxon>
        <taxon>Pseudomonadati</taxon>
        <taxon>Pseudomonadota</taxon>
        <taxon>Gammaproteobacteria</taxon>
        <taxon>Enterobacterales</taxon>
        <taxon>Yersiniaceae</taxon>
        <taxon>Serratia</taxon>
    </lineage>
</organism>
<protein>
    <submittedName>
        <fullName evidence="5">TRAP transporter large permease subunit</fullName>
    </submittedName>
</protein>
<feature type="region of interest" description="Disordered" evidence="2">
    <location>
        <begin position="113"/>
        <end position="132"/>
    </location>
</feature>
<dbReference type="GO" id="GO:0022857">
    <property type="term" value="F:transmembrane transporter activity"/>
    <property type="evidence" value="ECO:0007669"/>
    <property type="project" value="UniProtKB-UniRule"/>
</dbReference>
<dbReference type="GO" id="GO:0005886">
    <property type="term" value="C:plasma membrane"/>
    <property type="evidence" value="ECO:0007669"/>
    <property type="project" value="UniProtKB-SubCell"/>
</dbReference>
<gene>
    <name evidence="5" type="ORF">J4732_18865</name>
</gene>
<dbReference type="PANTHER" id="PTHR43849">
    <property type="entry name" value="BLL3936 PROTEIN"/>
    <property type="match status" value="1"/>
</dbReference>
<comment type="function">
    <text evidence="1">Part of the tripartite ATP-independent periplasmic (TRAP) transport system.</text>
</comment>
<dbReference type="Pfam" id="PF06808">
    <property type="entry name" value="DctM"/>
    <property type="match status" value="1"/>
</dbReference>
<keyword evidence="3" id="KW-0812">Transmembrane</keyword>
<proteinExistence type="predicted"/>
<keyword evidence="3" id="KW-1133">Transmembrane helix</keyword>
<feature type="region of interest" description="Disordered" evidence="2">
    <location>
        <begin position="240"/>
        <end position="279"/>
    </location>
</feature>
<feature type="compositionally biased region" description="Low complexity" evidence="2">
    <location>
        <begin position="240"/>
        <end position="250"/>
    </location>
</feature>
<feature type="compositionally biased region" description="Low complexity" evidence="2">
    <location>
        <begin position="113"/>
        <end position="126"/>
    </location>
</feature>
<evidence type="ECO:0000256" key="2">
    <source>
        <dbReference type="SAM" id="MobiDB-lite"/>
    </source>
</evidence>